<dbReference type="AlphaFoldDB" id="A0A4R6AYT7"/>
<evidence type="ECO:0000256" key="4">
    <source>
        <dbReference type="ARBA" id="ARBA00023136"/>
    </source>
</evidence>
<keyword evidence="4" id="KW-0472">Membrane</keyword>
<feature type="chain" id="PRO_5020999503" evidence="6">
    <location>
        <begin position="24"/>
        <end position="271"/>
    </location>
</feature>
<dbReference type="EMBL" id="SMZO01000010">
    <property type="protein sequence ID" value="TDL89430.1"/>
    <property type="molecule type" value="Genomic_DNA"/>
</dbReference>
<evidence type="ECO:0000256" key="3">
    <source>
        <dbReference type="ARBA" id="ARBA00022729"/>
    </source>
</evidence>
<keyword evidence="5" id="KW-0998">Cell outer membrane</keyword>
<comment type="subcellular location">
    <subcellularLocation>
        <location evidence="1">Cell outer membrane</location>
    </subcellularLocation>
</comment>
<dbReference type="GO" id="GO:0009279">
    <property type="term" value="C:cell outer membrane"/>
    <property type="evidence" value="ECO:0007669"/>
    <property type="project" value="UniProtKB-SubCell"/>
</dbReference>
<keyword evidence="3 6" id="KW-0732">Signal</keyword>
<organism evidence="7 8">
    <name type="scientific">Meridianimarinicoccus aquatilis</name>
    <dbReference type="NCBI Taxonomy" id="2552766"/>
    <lineage>
        <taxon>Bacteria</taxon>
        <taxon>Pseudomonadati</taxon>
        <taxon>Pseudomonadota</taxon>
        <taxon>Alphaproteobacteria</taxon>
        <taxon>Rhodobacterales</taxon>
        <taxon>Paracoccaceae</taxon>
        <taxon>Meridianimarinicoccus</taxon>
    </lineage>
</organism>
<feature type="signal peptide" evidence="6">
    <location>
        <begin position="1"/>
        <end position="23"/>
    </location>
</feature>
<dbReference type="Proteomes" id="UP000294562">
    <property type="component" value="Unassembled WGS sequence"/>
</dbReference>
<keyword evidence="8" id="KW-1185">Reference proteome</keyword>
<evidence type="ECO:0000313" key="8">
    <source>
        <dbReference type="Proteomes" id="UP000294562"/>
    </source>
</evidence>
<comment type="similarity">
    <text evidence="2">Belongs to the MipA/OmpV family.</text>
</comment>
<evidence type="ECO:0000256" key="2">
    <source>
        <dbReference type="ARBA" id="ARBA00005722"/>
    </source>
</evidence>
<dbReference type="RefSeq" id="WP_133342004.1">
    <property type="nucleotide sequence ID" value="NZ_SMZO01000010.1"/>
</dbReference>
<gene>
    <name evidence="7" type="ORF">E2L05_06035</name>
</gene>
<evidence type="ECO:0000256" key="5">
    <source>
        <dbReference type="ARBA" id="ARBA00023237"/>
    </source>
</evidence>
<evidence type="ECO:0000256" key="6">
    <source>
        <dbReference type="SAM" id="SignalP"/>
    </source>
</evidence>
<comment type="caution">
    <text evidence="7">The sequence shown here is derived from an EMBL/GenBank/DDBJ whole genome shotgun (WGS) entry which is preliminary data.</text>
</comment>
<dbReference type="OrthoDB" id="5462484at2"/>
<sequence length="271" mass="28912">MSMRRIAIIASALLSAGTTPAFADFDMLTFSPTYLPNYGVLAIGAVPDYIGSDEYFIGAAPAARVSWGQRYVDLTVSFMTVNLIDDPNWQAGPAGQYRFARRDVKDPVVALLPEIDGTIELGGFAAYTAAPTPNEPRDRWRISASVTADVAGRHDGYVTAVSGLRWLPVGRYSLLGLSIAASYGSENYQDTYFSITPSQSAASGLSIFDTGAGMRDVRAAAVFIQPISPEWSLGAGAIYSRIVGDTANSPVVKDRGSPDQLVFGFGAARIF</sequence>
<evidence type="ECO:0000313" key="7">
    <source>
        <dbReference type="EMBL" id="TDL89430.1"/>
    </source>
</evidence>
<protein>
    <submittedName>
        <fullName evidence="7">MipA/OmpV family protein</fullName>
    </submittedName>
</protein>
<dbReference type="PANTHER" id="PTHR38776">
    <property type="entry name" value="MLTA-INTERACTING PROTEIN-RELATED"/>
    <property type="match status" value="1"/>
</dbReference>
<name>A0A4R6AYT7_9RHOB</name>
<dbReference type="Pfam" id="PF06629">
    <property type="entry name" value="MipA"/>
    <property type="match status" value="1"/>
</dbReference>
<proteinExistence type="inferred from homology"/>
<dbReference type="PANTHER" id="PTHR38776:SF1">
    <property type="entry name" value="MLTA-INTERACTING PROTEIN-RELATED"/>
    <property type="match status" value="1"/>
</dbReference>
<evidence type="ECO:0000256" key="1">
    <source>
        <dbReference type="ARBA" id="ARBA00004442"/>
    </source>
</evidence>
<accession>A0A4R6AYT7</accession>
<dbReference type="InterPro" id="IPR010583">
    <property type="entry name" value="MipA"/>
</dbReference>
<reference evidence="7 8" key="1">
    <citation type="submission" date="2019-03" db="EMBL/GenBank/DDBJ databases">
        <title>Rhodobacteraceae bacterium SM1902, a new member of the family Rhodobacteraceae isolated from Yantai.</title>
        <authorList>
            <person name="Sun Y."/>
        </authorList>
    </citation>
    <scope>NUCLEOTIDE SEQUENCE [LARGE SCALE GENOMIC DNA]</scope>
    <source>
        <strain evidence="7 8">SM1902</strain>
    </source>
</reference>